<evidence type="ECO:0000256" key="1">
    <source>
        <dbReference type="SAM" id="MobiDB-lite"/>
    </source>
</evidence>
<dbReference type="EMBL" id="AP019376">
    <property type="protein sequence ID" value="BBH86403.1"/>
    <property type="molecule type" value="Genomic_DNA"/>
</dbReference>
<reference evidence="2" key="1">
    <citation type="submission" date="2018-12" db="EMBL/GenBank/DDBJ databases">
        <title>Novel natural products biosynthetic potential of the class Ktedonobacteria.</title>
        <authorList>
            <person name="Zheng Y."/>
            <person name="Saitou A."/>
            <person name="Wang C.M."/>
            <person name="Toyoda A."/>
            <person name="Minakuchi Y."/>
            <person name="Sekiguchi Y."/>
            <person name="Ueda K."/>
            <person name="Takano H."/>
            <person name="Sakai Y."/>
            <person name="Yokota A."/>
            <person name="Yabe S."/>
        </authorList>
    </citation>
    <scope>NUCLEOTIDE SEQUENCE</scope>
    <source>
        <strain evidence="2">COM3</strain>
    </source>
</reference>
<accession>A0A455SD79</accession>
<feature type="region of interest" description="Disordered" evidence="1">
    <location>
        <begin position="1"/>
        <end position="36"/>
    </location>
</feature>
<proteinExistence type="predicted"/>
<organism evidence="2">
    <name type="scientific">Thermosporothrix sp. COM3</name>
    <dbReference type="NCBI Taxonomy" id="2490863"/>
    <lineage>
        <taxon>Bacteria</taxon>
        <taxon>Bacillati</taxon>
        <taxon>Chloroflexota</taxon>
        <taxon>Ktedonobacteria</taxon>
        <taxon>Ktedonobacterales</taxon>
        <taxon>Thermosporotrichaceae</taxon>
        <taxon>Thermosporothrix</taxon>
    </lineage>
</organism>
<feature type="region of interest" description="Disordered" evidence="1">
    <location>
        <begin position="56"/>
        <end position="117"/>
    </location>
</feature>
<gene>
    <name evidence="2" type="ORF">KTC_11540</name>
</gene>
<sequence>MLANPGAHELTGISGALSQISSQARWPGEDGKDEGTKWKQWTFLQQQDVWSVLRGGRGSGKIIEGGKGNGKEEGGLRFHKSGKWEGWQETREGKREKGGNEPGKRGEGCGFAKAERG</sequence>
<dbReference type="AlphaFoldDB" id="A0A455SD79"/>
<feature type="compositionally biased region" description="Basic and acidic residues" evidence="1">
    <location>
        <begin position="69"/>
        <end position="117"/>
    </location>
</feature>
<protein>
    <submittedName>
        <fullName evidence="2">Uncharacterized protein</fullName>
    </submittedName>
</protein>
<feature type="compositionally biased region" description="Gly residues" evidence="1">
    <location>
        <begin position="56"/>
        <end position="68"/>
    </location>
</feature>
<feature type="compositionally biased region" description="Basic and acidic residues" evidence="1">
    <location>
        <begin position="27"/>
        <end position="36"/>
    </location>
</feature>
<evidence type="ECO:0000313" key="2">
    <source>
        <dbReference type="EMBL" id="BBH86403.1"/>
    </source>
</evidence>
<name>A0A455SD79_9CHLR</name>